<protein>
    <recommendedName>
        <fullName evidence="4">Antitoxin ParD</fullName>
    </recommendedName>
</protein>
<dbReference type="NCBIfam" id="TIGR02606">
    <property type="entry name" value="antidote_CC2985"/>
    <property type="match status" value="1"/>
</dbReference>
<accession>A0A3B1AMW1</accession>
<evidence type="ECO:0000313" key="3">
    <source>
        <dbReference type="EMBL" id="VAX07279.1"/>
    </source>
</evidence>
<dbReference type="PANTHER" id="PTHR36582">
    <property type="entry name" value="ANTITOXIN PARD"/>
    <property type="match status" value="1"/>
</dbReference>
<sequence>MGKNTSMTLGTHFDDFISTQLTTGRYSSASEIVRAGLRLLEDNVTKMETLRQLLTEGENSGFVEYSYGELISELDDEAH</sequence>
<proteinExistence type="inferred from homology"/>
<evidence type="ECO:0008006" key="4">
    <source>
        <dbReference type="Google" id="ProtNLM"/>
    </source>
</evidence>
<keyword evidence="2" id="KW-1277">Toxin-antitoxin system</keyword>
<dbReference type="Pfam" id="PF03693">
    <property type="entry name" value="ParD_antitoxin"/>
    <property type="match status" value="1"/>
</dbReference>
<organism evidence="3">
    <name type="scientific">hydrothermal vent metagenome</name>
    <dbReference type="NCBI Taxonomy" id="652676"/>
    <lineage>
        <taxon>unclassified sequences</taxon>
        <taxon>metagenomes</taxon>
        <taxon>ecological metagenomes</taxon>
    </lineage>
</organism>
<reference evidence="3" key="1">
    <citation type="submission" date="2018-06" db="EMBL/GenBank/DDBJ databases">
        <authorList>
            <person name="Zhirakovskaya E."/>
        </authorList>
    </citation>
    <scope>NUCLEOTIDE SEQUENCE</scope>
</reference>
<evidence type="ECO:0000256" key="1">
    <source>
        <dbReference type="ARBA" id="ARBA00008580"/>
    </source>
</evidence>
<name>A0A3B1AMW1_9ZZZZ</name>
<dbReference type="SUPFAM" id="SSF47598">
    <property type="entry name" value="Ribbon-helix-helix"/>
    <property type="match status" value="1"/>
</dbReference>
<comment type="similarity">
    <text evidence="1">Belongs to the ParD antitoxin family.</text>
</comment>
<dbReference type="InterPro" id="IPR010985">
    <property type="entry name" value="Ribbon_hlx_hlx"/>
</dbReference>
<dbReference type="EMBL" id="UOFX01000022">
    <property type="protein sequence ID" value="VAX07279.1"/>
    <property type="molecule type" value="Genomic_DNA"/>
</dbReference>
<dbReference type="InterPro" id="IPR022789">
    <property type="entry name" value="ParD"/>
</dbReference>
<dbReference type="GO" id="GO:0006355">
    <property type="term" value="P:regulation of DNA-templated transcription"/>
    <property type="evidence" value="ECO:0007669"/>
    <property type="project" value="InterPro"/>
</dbReference>
<dbReference type="Gene3D" id="6.10.10.120">
    <property type="entry name" value="Antitoxin ParD1-like"/>
    <property type="match status" value="1"/>
</dbReference>
<dbReference type="AlphaFoldDB" id="A0A3B1AMW1"/>
<gene>
    <name evidence="3" type="ORF">MNBD_GAMMA26-1115</name>
</gene>
<dbReference type="PANTHER" id="PTHR36582:SF2">
    <property type="entry name" value="ANTITOXIN PARD"/>
    <property type="match status" value="1"/>
</dbReference>
<evidence type="ECO:0000256" key="2">
    <source>
        <dbReference type="ARBA" id="ARBA00022649"/>
    </source>
</evidence>
<dbReference type="InterPro" id="IPR038296">
    <property type="entry name" value="ParD_sf"/>
</dbReference>